<protein>
    <submittedName>
        <fullName evidence="1">Uncharacterized protein</fullName>
    </submittedName>
</protein>
<reference evidence="1 2" key="1">
    <citation type="submission" date="2019-05" db="EMBL/GenBank/DDBJ databases">
        <title>Another draft genome of Portunus trituberculatus and its Hox gene families provides insights of decapod evolution.</title>
        <authorList>
            <person name="Jeong J.-H."/>
            <person name="Song I."/>
            <person name="Kim S."/>
            <person name="Choi T."/>
            <person name="Kim D."/>
            <person name="Ryu S."/>
            <person name="Kim W."/>
        </authorList>
    </citation>
    <scope>NUCLEOTIDE SEQUENCE [LARGE SCALE GENOMIC DNA]</scope>
    <source>
        <tissue evidence="1">Muscle</tissue>
    </source>
</reference>
<proteinExistence type="predicted"/>
<dbReference type="AlphaFoldDB" id="A0A5B7HUC4"/>
<accession>A0A5B7HUC4</accession>
<name>A0A5B7HUC4_PORTR</name>
<organism evidence="1 2">
    <name type="scientific">Portunus trituberculatus</name>
    <name type="common">Swimming crab</name>
    <name type="synonym">Neptunus trituberculatus</name>
    <dbReference type="NCBI Taxonomy" id="210409"/>
    <lineage>
        <taxon>Eukaryota</taxon>
        <taxon>Metazoa</taxon>
        <taxon>Ecdysozoa</taxon>
        <taxon>Arthropoda</taxon>
        <taxon>Crustacea</taxon>
        <taxon>Multicrustacea</taxon>
        <taxon>Malacostraca</taxon>
        <taxon>Eumalacostraca</taxon>
        <taxon>Eucarida</taxon>
        <taxon>Decapoda</taxon>
        <taxon>Pleocyemata</taxon>
        <taxon>Brachyura</taxon>
        <taxon>Eubrachyura</taxon>
        <taxon>Portunoidea</taxon>
        <taxon>Portunidae</taxon>
        <taxon>Portuninae</taxon>
        <taxon>Portunus</taxon>
    </lineage>
</organism>
<dbReference type="EMBL" id="VSRR010037090">
    <property type="protein sequence ID" value="MPC73583.1"/>
    <property type="molecule type" value="Genomic_DNA"/>
</dbReference>
<comment type="caution">
    <text evidence="1">The sequence shown here is derived from an EMBL/GenBank/DDBJ whole genome shotgun (WGS) entry which is preliminary data.</text>
</comment>
<evidence type="ECO:0000313" key="2">
    <source>
        <dbReference type="Proteomes" id="UP000324222"/>
    </source>
</evidence>
<sequence length="87" mass="9836">MFGGMFWRRKVVSEGRLGSETLRDTSFNNIFPLQYSGTTRALEAEGSPSARVRILATVRGTRTRFHIHSGDYLVIFYSFRNSCGGLK</sequence>
<evidence type="ECO:0000313" key="1">
    <source>
        <dbReference type="EMBL" id="MPC73583.1"/>
    </source>
</evidence>
<dbReference type="Proteomes" id="UP000324222">
    <property type="component" value="Unassembled WGS sequence"/>
</dbReference>
<gene>
    <name evidence="1" type="ORF">E2C01_067917</name>
</gene>
<keyword evidence="2" id="KW-1185">Reference proteome</keyword>